<evidence type="ECO:0000256" key="1">
    <source>
        <dbReference type="SAM" id="MobiDB-lite"/>
    </source>
</evidence>
<dbReference type="AlphaFoldDB" id="A0A9P4YHK1"/>
<evidence type="ECO:0000313" key="2">
    <source>
        <dbReference type="EMBL" id="KAF3895218.1"/>
    </source>
</evidence>
<sequence>MSQEAYQAEKDLNSYQAKTGRGGKNISDTAQETGVDAGVENKFPGAEVRVGPGSTASGSDHRVIPPEEGGEIDDRGQ</sequence>
<protein>
    <submittedName>
        <fullName evidence="2">Uncharacterized protein</fullName>
    </submittedName>
</protein>
<dbReference type="Proteomes" id="UP000749309">
    <property type="component" value="Unassembled WGS sequence"/>
</dbReference>
<reference evidence="2" key="1">
    <citation type="submission" date="2020-03" db="EMBL/GenBank/DDBJ databases">
        <title>Whole Genome Sequence of Trichophyton interdigitale from India.</title>
        <authorList>
            <person name="Kumar P."/>
        </authorList>
    </citation>
    <scope>NUCLEOTIDE SEQUENCE</scope>
    <source>
        <strain evidence="2">UCMS-IGIB-CI14</strain>
    </source>
</reference>
<feature type="region of interest" description="Disordered" evidence="1">
    <location>
        <begin position="1"/>
        <end position="77"/>
    </location>
</feature>
<evidence type="ECO:0000313" key="3">
    <source>
        <dbReference type="Proteomes" id="UP000749309"/>
    </source>
</evidence>
<accession>A0A9P4YHK1</accession>
<organism evidence="2 3">
    <name type="scientific">Trichophyton interdigitale</name>
    <dbReference type="NCBI Taxonomy" id="101480"/>
    <lineage>
        <taxon>Eukaryota</taxon>
        <taxon>Fungi</taxon>
        <taxon>Dikarya</taxon>
        <taxon>Ascomycota</taxon>
        <taxon>Pezizomycotina</taxon>
        <taxon>Eurotiomycetes</taxon>
        <taxon>Eurotiomycetidae</taxon>
        <taxon>Onygenales</taxon>
        <taxon>Arthrodermataceae</taxon>
        <taxon>Trichophyton</taxon>
    </lineage>
</organism>
<gene>
    <name evidence="2" type="ORF">GY632_3372</name>
</gene>
<proteinExistence type="predicted"/>
<name>A0A9P4YHK1_9EURO</name>
<dbReference type="EMBL" id="JAAQVJ010000096">
    <property type="protein sequence ID" value="KAF3895218.1"/>
    <property type="molecule type" value="Genomic_DNA"/>
</dbReference>
<comment type="caution">
    <text evidence="2">The sequence shown here is derived from an EMBL/GenBank/DDBJ whole genome shotgun (WGS) entry which is preliminary data.</text>
</comment>